<proteinExistence type="predicted"/>
<evidence type="ECO:0000313" key="2">
    <source>
        <dbReference type="Proteomes" id="UP000620124"/>
    </source>
</evidence>
<dbReference type="AlphaFoldDB" id="A0A8H6XYF9"/>
<keyword evidence="2" id="KW-1185">Reference proteome</keyword>
<dbReference type="EMBL" id="JACAZI010000011">
    <property type="protein sequence ID" value="KAF7348515.1"/>
    <property type="molecule type" value="Genomic_DNA"/>
</dbReference>
<protein>
    <recommendedName>
        <fullName evidence="3">F-box domain-containing protein</fullName>
    </recommendedName>
</protein>
<dbReference type="Proteomes" id="UP000620124">
    <property type="component" value="Unassembled WGS sequence"/>
</dbReference>
<accession>A0A8H6XYF9</accession>
<dbReference type="OrthoDB" id="2998973at2759"/>
<gene>
    <name evidence="1" type="ORF">MVEN_01369000</name>
</gene>
<organism evidence="1 2">
    <name type="scientific">Mycena venus</name>
    <dbReference type="NCBI Taxonomy" id="2733690"/>
    <lineage>
        <taxon>Eukaryota</taxon>
        <taxon>Fungi</taxon>
        <taxon>Dikarya</taxon>
        <taxon>Basidiomycota</taxon>
        <taxon>Agaricomycotina</taxon>
        <taxon>Agaricomycetes</taxon>
        <taxon>Agaricomycetidae</taxon>
        <taxon>Agaricales</taxon>
        <taxon>Marasmiineae</taxon>
        <taxon>Mycenaceae</taxon>
        <taxon>Mycena</taxon>
    </lineage>
</organism>
<sequence>MPLDEEILLEIFALTDIYTVLTLSRVSDSNICFSQSLDLDISKVTTRFRAIASTKQLWLLFVKQLFSPGLIDVPSDEILESWSCDELTSMVKRAVSGPRTWFPDSPTAPTLIRQFVVPLEDNRAFSTVLLPGGRHVSTGVLGSFNTTASLDLDPSKFRVQNKIVEDYFGYILSNETDPENLNWIPFLVDWRTGQYIALNCLETKPDFRILPGYVLLTSPRSVPLSVRIYSILSLQQLWRPLSDFNLENATPESAITPTAVFSLRGTAPTDDYQYQVQSFVAESLLRRNTYLLRVADSSLGSRWTASTHRLDLSDSRTPRCTLLSTSNHLKNLWMWRTVSRAGYTFDSSSLSKNGVRTVRLDDGEEKYIPFDGTRRSRHAVLPHNGGLVVLHKSCAEIFYYY</sequence>
<evidence type="ECO:0000313" key="1">
    <source>
        <dbReference type="EMBL" id="KAF7348515.1"/>
    </source>
</evidence>
<name>A0A8H6XYF9_9AGAR</name>
<evidence type="ECO:0008006" key="3">
    <source>
        <dbReference type="Google" id="ProtNLM"/>
    </source>
</evidence>
<comment type="caution">
    <text evidence="1">The sequence shown here is derived from an EMBL/GenBank/DDBJ whole genome shotgun (WGS) entry which is preliminary data.</text>
</comment>
<reference evidence="1" key="1">
    <citation type="submission" date="2020-05" db="EMBL/GenBank/DDBJ databases">
        <title>Mycena genomes resolve the evolution of fungal bioluminescence.</title>
        <authorList>
            <person name="Tsai I.J."/>
        </authorList>
    </citation>
    <scope>NUCLEOTIDE SEQUENCE</scope>
    <source>
        <strain evidence="1">CCC161011</strain>
    </source>
</reference>